<dbReference type="SMART" id="SM00066">
    <property type="entry name" value="GAL4"/>
    <property type="match status" value="1"/>
</dbReference>
<evidence type="ECO:0000313" key="6">
    <source>
        <dbReference type="EMBL" id="KJR89049.1"/>
    </source>
</evidence>
<dbReference type="CDD" id="cd12148">
    <property type="entry name" value="fungal_TF_MHR"/>
    <property type="match status" value="1"/>
</dbReference>
<dbReference type="KEGG" id="ssck:SPSK_05977"/>
<keyword evidence="1" id="KW-0805">Transcription regulation</keyword>
<feature type="compositionally biased region" description="Low complexity" evidence="4">
    <location>
        <begin position="136"/>
        <end position="148"/>
    </location>
</feature>
<dbReference type="PANTHER" id="PTHR47840:SF1">
    <property type="entry name" value="ZN(II)2CYS6 TRANSCRIPTION FACTOR (EUROFUNG)"/>
    <property type="match status" value="1"/>
</dbReference>
<evidence type="ECO:0000313" key="7">
    <source>
        <dbReference type="Proteomes" id="UP000033710"/>
    </source>
</evidence>
<dbReference type="GO" id="GO:0000981">
    <property type="term" value="F:DNA-binding transcription factor activity, RNA polymerase II-specific"/>
    <property type="evidence" value="ECO:0007669"/>
    <property type="project" value="InterPro"/>
</dbReference>
<dbReference type="PANTHER" id="PTHR47840">
    <property type="entry name" value="ZN(II)2CYS6 TRANSCRIPTION FACTOR (EUROFUNG)-RELATED"/>
    <property type="match status" value="1"/>
</dbReference>
<dbReference type="OrthoDB" id="6509908at2759"/>
<feature type="compositionally biased region" description="Low complexity" evidence="4">
    <location>
        <begin position="107"/>
        <end position="122"/>
    </location>
</feature>
<comment type="caution">
    <text evidence="6">The sequence shown here is derived from an EMBL/GenBank/DDBJ whole genome shotgun (WGS) entry which is preliminary data.</text>
</comment>
<dbReference type="GeneID" id="27667962"/>
<dbReference type="Gene3D" id="4.10.240.10">
    <property type="entry name" value="Zn(2)-C6 fungal-type DNA-binding domain"/>
    <property type="match status" value="1"/>
</dbReference>
<name>A0A0F2MJ19_SPOSC</name>
<evidence type="ECO:0000256" key="1">
    <source>
        <dbReference type="ARBA" id="ARBA00023015"/>
    </source>
</evidence>
<evidence type="ECO:0000256" key="3">
    <source>
        <dbReference type="ARBA" id="ARBA00023242"/>
    </source>
</evidence>
<feature type="domain" description="Zn(2)-C6 fungal-type" evidence="5">
    <location>
        <begin position="19"/>
        <end position="51"/>
    </location>
</feature>
<dbReference type="PROSITE" id="PS00463">
    <property type="entry name" value="ZN2_CY6_FUNGAL_1"/>
    <property type="match status" value="1"/>
</dbReference>
<gene>
    <name evidence="6" type="ORF">SPSK_05977</name>
</gene>
<dbReference type="InterPro" id="IPR036864">
    <property type="entry name" value="Zn2-C6_fun-type_DNA-bd_sf"/>
</dbReference>
<proteinExistence type="predicted"/>
<evidence type="ECO:0000256" key="2">
    <source>
        <dbReference type="ARBA" id="ARBA00023163"/>
    </source>
</evidence>
<evidence type="ECO:0000256" key="4">
    <source>
        <dbReference type="SAM" id="MobiDB-lite"/>
    </source>
</evidence>
<keyword evidence="2" id="KW-0804">Transcription</keyword>
<dbReference type="GO" id="GO:0008270">
    <property type="term" value="F:zinc ion binding"/>
    <property type="evidence" value="ECO:0007669"/>
    <property type="project" value="InterPro"/>
</dbReference>
<dbReference type="CDD" id="cd00067">
    <property type="entry name" value="GAL4"/>
    <property type="match status" value="1"/>
</dbReference>
<dbReference type="Pfam" id="PF00172">
    <property type="entry name" value="Zn_clus"/>
    <property type="match status" value="1"/>
</dbReference>
<dbReference type="RefSeq" id="XP_016591725.1">
    <property type="nucleotide sequence ID" value="XM_016732685.1"/>
</dbReference>
<reference evidence="6 7" key="1">
    <citation type="journal article" date="2014" name="BMC Genomics">
        <title>Comparative genomics of the major fungal agents of human and animal Sporotrichosis: Sporothrix schenckii and Sporothrix brasiliensis.</title>
        <authorList>
            <person name="Teixeira M.M."/>
            <person name="de Almeida L.G."/>
            <person name="Kubitschek-Barreira P."/>
            <person name="Alves F.L."/>
            <person name="Kioshima E.S."/>
            <person name="Abadio A.K."/>
            <person name="Fernandes L."/>
            <person name="Derengowski L.S."/>
            <person name="Ferreira K.S."/>
            <person name="Souza R.C."/>
            <person name="Ruiz J.C."/>
            <person name="de Andrade N.C."/>
            <person name="Paes H.C."/>
            <person name="Nicola A.M."/>
            <person name="Albuquerque P."/>
            <person name="Gerber A.L."/>
            <person name="Martins V.P."/>
            <person name="Peconick L.D."/>
            <person name="Neto A.V."/>
            <person name="Chaucanez C.B."/>
            <person name="Silva P.A."/>
            <person name="Cunha O.L."/>
            <person name="de Oliveira F.F."/>
            <person name="dos Santos T.C."/>
            <person name="Barros A.L."/>
            <person name="Soares M.A."/>
            <person name="de Oliveira L.M."/>
            <person name="Marini M.M."/>
            <person name="Villalobos-Duno H."/>
            <person name="Cunha M.M."/>
            <person name="de Hoog S."/>
            <person name="da Silveira J.F."/>
            <person name="Henrissat B."/>
            <person name="Nino-Vega G.A."/>
            <person name="Cisalpino P.S."/>
            <person name="Mora-Montes H.M."/>
            <person name="Almeida S.R."/>
            <person name="Stajich J.E."/>
            <person name="Lopes-Bezerra L.M."/>
            <person name="Vasconcelos A.T."/>
            <person name="Felipe M.S."/>
        </authorList>
    </citation>
    <scope>NUCLEOTIDE SEQUENCE [LARGE SCALE GENOMIC DNA]</scope>
    <source>
        <strain evidence="6 7">1099-18</strain>
    </source>
</reference>
<sequence>MTDRDQTTPQKRMRLGTRSCAECRRRKVRCVFQEESAVCVACMLHGVTCRAQQPATALIPAPKTARTANIDNGSTRTGEEGSSLALLQKLDEMESMIKEIRGSGALTGASTAATGSKSLSSGISDELEEAERRRLLSTASTTPSPSNSGLEPNRAKTAHHSATDALNAFGNTPLVTLFREALRLPENHGSSHGAAAKFSTSPELPTKGPALFQQPCVTGFSRSMLLTDACLRAVVDATTSCFAVFPPCALFQQPAAHHTPAVRPTMLNTADAATATADIRVALWSDNLDAAAKAVVLVALCLYELPQSWTAQYTELADTRSLIDIYRRQAARMLSISSENGNCTRDGVEARCLQVKLHVDLGLPRRAWLTARKAVSDCLILGYHRAGRQGKPHEQTLWNFAVHIEREASMILGMPSSICSHAKYLLPILPMDDTSLIPEFRLLHEMTSLLGAVIDHYQVIMAPPPPGVVTTDNLGPNYAKTFELDQAWESCRQIMPAGFWLEDHTSPAIRDLSFVDVSIRQNIKMRYYIIGRHIHLPYVLKAKNDRRYMYSRTTCLDASREIIAAYQVIRNRGNETWSPCGLIDFETFSAAMVLALAMLQDSSSRRAGGSRERTRQEEEDYNLLVDLSLSLRKTHLLRGSCTVAHRAADVMDIILPILQGQYRRSTQVGAISSTTTADHDINIPFFGRLRVTFSHVDVDESLNQSLSPFSVPQTQALDGTDSSATSQLARIPYAEPPPVIEFGVPFCNLDFHNNFDFDLELNADWMDGTDTGIYDWTTMLAPGLA</sequence>
<dbReference type="InterPro" id="IPR001138">
    <property type="entry name" value="Zn2Cys6_DnaBD"/>
</dbReference>
<protein>
    <recommendedName>
        <fullName evidence="5">Zn(2)-C6 fungal-type domain-containing protein</fullName>
    </recommendedName>
</protein>
<keyword evidence="3" id="KW-0539">Nucleus</keyword>
<dbReference type="EMBL" id="AXCR01000001">
    <property type="protein sequence ID" value="KJR89049.1"/>
    <property type="molecule type" value="Genomic_DNA"/>
</dbReference>
<dbReference type="VEuPathDB" id="FungiDB:SPSK_05977"/>
<evidence type="ECO:0000259" key="5">
    <source>
        <dbReference type="PROSITE" id="PS50048"/>
    </source>
</evidence>
<reference evidence="6 7" key="2">
    <citation type="journal article" date="2015" name="Eukaryot. Cell">
        <title>Asexual propagation of a virulent clone complex in a human and feline outbreak of sporotrichosis.</title>
        <authorList>
            <person name="Teixeira Mde M."/>
            <person name="Rodrigues A.M."/>
            <person name="Tsui C.K."/>
            <person name="de Almeida L.G."/>
            <person name="Van Diepeningen A.D."/>
            <person name="van den Ende B.G."/>
            <person name="Fernandes G.F."/>
            <person name="Kano R."/>
            <person name="Hamelin R.C."/>
            <person name="Lopes-Bezerra L.M."/>
            <person name="Vasconcelos A.T."/>
            <person name="de Hoog S."/>
            <person name="de Camargo Z.P."/>
            <person name="Felipe M.S."/>
        </authorList>
    </citation>
    <scope>NUCLEOTIDE SEQUENCE [LARGE SCALE GENOMIC DNA]</scope>
    <source>
        <strain evidence="6 7">1099-18</strain>
    </source>
</reference>
<dbReference type="Proteomes" id="UP000033710">
    <property type="component" value="Unassembled WGS sequence"/>
</dbReference>
<dbReference type="AlphaFoldDB" id="A0A0F2MJ19"/>
<organism evidence="6 7">
    <name type="scientific">Sporothrix schenckii 1099-18</name>
    <dbReference type="NCBI Taxonomy" id="1397361"/>
    <lineage>
        <taxon>Eukaryota</taxon>
        <taxon>Fungi</taxon>
        <taxon>Dikarya</taxon>
        <taxon>Ascomycota</taxon>
        <taxon>Pezizomycotina</taxon>
        <taxon>Sordariomycetes</taxon>
        <taxon>Sordariomycetidae</taxon>
        <taxon>Ophiostomatales</taxon>
        <taxon>Ophiostomataceae</taxon>
        <taxon>Sporothrix</taxon>
    </lineage>
</organism>
<accession>A0A0F2MJ19</accession>
<dbReference type="PROSITE" id="PS50048">
    <property type="entry name" value="ZN2_CY6_FUNGAL_2"/>
    <property type="match status" value="1"/>
</dbReference>
<feature type="region of interest" description="Disordered" evidence="4">
    <location>
        <begin position="107"/>
        <end position="160"/>
    </location>
</feature>
<dbReference type="SUPFAM" id="SSF57701">
    <property type="entry name" value="Zn2/Cys6 DNA-binding domain"/>
    <property type="match status" value="1"/>
</dbReference>